<dbReference type="STRING" id="1486859.SAMN05444273_103388"/>
<keyword evidence="4" id="KW-0482">Metalloprotease</keyword>
<reference evidence="9" key="1">
    <citation type="submission" date="2016-11" db="EMBL/GenBank/DDBJ databases">
        <authorList>
            <person name="Varghese N."/>
            <person name="Submissions S."/>
        </authorList>
    </citation>
    <scope>NUCLEOTIDE SEQUENCE [LARGE SCALE GENOMIC DNA]</scope>
    <source>
        <strain evidence="9">DSM 100566</strain>
    </source>
</reference>
<dbReference type="RefSeq" id="WP_073142592.1">
    <property type="nucleotide sequence ID" value="NZ_FQUV01000003.1"/>
</dbReference>
<evidence type="ECO:0000259" key="7">
    <source>
        <dbReference type="Pfam" id="PF19290"/>
    </source>
</evidence>
<dbReference type="GO" id="GO:0005829">
    <property type="term" value="C:cytosol"/>
    <property type="evidence" value="ECO:0007669"/>
    <property type="project" value="TreeGrafter"/>
</dbReference>
<evidence type="ECO:0000256" key="2">
    <source>
        <dbReference type="ARBA" id="ARBA00022670"/>
    </source>
</evidence>
<protein>
    <submittedName>
        <fullName evidence="8">TldD protein</fullName>
    </submittedName>
</protein>
<keyword evidence="2" id="KW-0645">Protease</keyword>
<dbReference type="InterPro" id="IPR045570">
    <property type="entry name" value="Metalloprtase-TldD/E_cen_dom"/>
</dbReference>
<comment type="similarity">
    <text evidence="1">Belongs to the peptidase U62 family.</text>
</comment>
<dbReference type="InterPro" id="IPR002510">
    <property type="entry name" value="Metalloprtase-TldD/E_N"/>
</dbReference>
<dbReference type="Gene3D" id="3.30.2290.10">
    <property type="entry name" value="PmbA/TldD superfamily"/>
    <property type="match status" value="1"/>
</dbReference>
<dbReference type="PIRSF" id="PIRSF004919">
    <property type="entry name" value="TldD"/>
    <property type="match status" value="1"/>
</dbReference>
<dbReference type="AlphaFoldDB" id="A0A1M4Y272"/>
<evidence type="ECO:0000256" key="4">
    <source>
        <dbReference type="ARBA" id="ARBA00023049"/>
    </source>
</evidence>
<dbReference type="SUPFAM" id="SSF111283">
    <property type="entry name" value="Putative modulator of DNA gyrase, PmbA/TldD"/>
    <property type="match status" value="1"/>
</dbReference>
<evidence type="ECO:0000313" key="8">
    <source>
        <dbReference type="EMBL" id="SHE99805.1"/>
    </source>
</evidence>
<dbReference type="PANTHER" id="PTHR30624:SF4">
    <property type="entry name" value="METALLOPROTEASE TLDD"/>
    <property type="match status" value="1"/>
</dbReference>
<dbReference type="InterPro" id="IPR036059">
    <property type="entry name" value="TldD/PmbA_sf"/>
</dbReference>
<evidence type="ECO:0000259" key="6">
    <source>
        <dbReference type="Pfam" id="PF19289"/>
    </source>
</evidence>
<gene>
    <name evidence="8" type="ORF">SAMN05444273_103388</name>
</gene>
<dbReference type="PANTHER" id="PTHR30624">
    <property type="entry name" value="UNCHARACTERIZED PROTEIN TLDD AND PMBA"/>
    <property type="match status" value="1"/>
</dbReference>
<evidence type="ECO:0000256" key="1">
    <source>
        <dbReference type="ARBA" id="ARBA00005836"/>
    </source>
</evidence>
<dbReference type="EMBL" id="FQUV01000003">
    <property type="protein sequence ID" value="SHE99805.1"/>
    <property type="molecule type" value="Genomic_DNA"/>
</dbReference>
<dbReference type="Pfam" id="PF01523">
    <property type="entry name" value="PmbA_TldD_1st"/>
    <property type="match status" value="1"/>
</dbReference>
<feature type="domain" description="Metalloprotease TldD/E central" evidence="7">
    <location>
        <begin position="129"/>
        <end position="232"/>
    </location>
</feature>
<proteinExistence type="inferred from homology"/>
<dbReference type="InterPro" id="IPR051463">
    <property type="entry name" value="Peptidase_U62_metallo"/>
</dbReference>
<dbReference type="InterPro" id="IPR035068">
    <property type="entry name" value="TldD/PmbA_N"/>
</dbReference>
<dbReference type="OrthoDB" id="9803213at2"/>
<dbReference type="Proteomes" id="UP000184144">
    <property type="component" value="Unassembled WGS sequence"/>
</dbReference>
<dbReference type="GO" id="GO:0006508">
    <property type="term" value="P:proteolysis"/>
    <property type="evidence" value="ECO:0007669"/>
    <property type="project" value="UniProtKB-KW"/>
</dbReference>
<keyword evidence="9" id="KW-1185">Reference proteome</keyword>
<evidence type="ECO:0000256" key="3">
    <source>
        <dbReference type="ARBA" id="ARBA00022801"/>
    </source>
</evidence>
<dbReference type="Pfam" id="PF19290">
    <property type="entry name" value="PmbA_TldD_2nd"/>
    <property type="match status" value="1"/>
</dbReference>
<accession>A0A1M4Y272</accession>
<evidence type="ECO:0000259" key="5">
    <source>
        <dbReference type="Pfam" id="PF01523"/>
    </source>
</evidence>
<evidence type="ECO:0000313" key="9">
    <source>
        <dbReference type="Proteomes" id="UP000184144"/>
    </source>
</evidence>
<dbReference type="InterPro" id="IPR045569">
    <property type="entry name" value="Metalloprtase-TldD/E_C"/>
</dbReference>
<keyword evidence="3" id="KW-0378">Hydrolase</keyword>
<organism evidence="8 9">
    <name type="scientific">Litoreibacter ascidiaceicola</name>
    <dbReference type="NCBI Taxonomy" id="1486859"/>
    <lineage>
        <taxon>Bacteria</taxon>
        <taxon>Pseudomonadati</taxon>
        <taxon>Pseudomonadota</taxon>
        <taxon>Alphaproteobacteria</taxon>
        <taxon>Rhodobacterales</taxon>
        <taxon>Roseobacteraceae</taxon>
        <taxon>Litoreibacter</taxon>
    </lineage>
</organism>
<dbReference type="GO" id="GO:0008237">
    <property type="term" value="F:metallopeptidase activity"/>
    <property type="evidence" value="ECO:0007669"/>
    <property type="project" value="UniProtKB-KW"/>
</dbReference>
<name>A0A1M4Y272_9RHOB</name>
<feature type="domain" description="Metalloprotease TldD/E N-terminal" evidence="5">
    <location>
        <begin position="36"/>
        <end position="95"/>
    </location>
</feature>
<dbReference type="Pfam" id="PF19289">
    <property type="entry name" value="PmbA_TldD_3rd"/>
    <property type="match status" value="1"/>
</dbReference>
<sequence>MTSANAAPFRPFETMLDQDRALEILRSATAGADDGELYLERKRGEVFAFDDGRLKTASYDASEGFGLRAVRGETAGYAHATEISEHAMIRASETARLAVGAGGGTLAPAPSRTNRKLYSDMDPMEGIAFTAKVDTLREIDAFARALDPRVVQVSASLAASHQEVAILRPDGTLVTDDRPMTRINVSVIAEKDGRRESGTAGGGGRTMLDGLLEPSHWQGLIREALRIALVNLDAVPAPAGVMDVVLGPGWPGILLHEAIGHGLEGDFNRKKTSAFAGLMGQQIAAKGVTVLDDGTIPDRRGSITVDDEGTPSAKNTLIEDGVLVGYMQDRQNARLMGVEPTGNGRRESYAHTPMPRMTNTYMLGGDAEPEAIVHDLKDGIYAVGFGGGQVDITNGKFVFSCTEAYRVRNGVVGEPVNGATLIGDGATALKHIQAIGNDMALDPGMGNCGKAGQWVPVGVGQPTLKIGKLTVGGSAT</sequence>
<feature type="domain" description="Metalloprotease TldD/E C-terminal" evidence="6">
    <location>
        <begin position="240"/>
        <end position="473"/>
    </location>
</feature>
<dbReference type="NCBIfam" id="NF008006">
    <property type="entry name" value="PRK10735.1"/>
    <property type="match status" value="1"/>
</dbReference>
<dbReference type="InterPro" id="IPR025502">
    <property type="entry name" value="TldD"/>
</dbReference>